<dbReference type="OrthoDB" id="4412036at2"/>
<dbReference type="RefSeq" id="WP_049746744.1">
    <property type="nucleotide sequence ID" value="NZ_CP012150.1"/>
</dbReference>
<accession>A0A0K0XA70</accession>
<organism evidence="2 3">
    <name type="scientific">Mycolicibacterium goodii</name>
    <name type="common">Mycobacterium goodii</name>
    <dbReference type="NCBI Taxonomy" id="134601"/>
    <lineage>
        <taxon>Bacteria</taxon>
        <taxon>Bacillati</taxon>
        <taxon>Actinomycetota</taxon>
        <taxon>Actinomycetes</taxon>
        <taxon>Mycobacteriales</taxon>
        <taxon>Mycobacteriaceae</taxon>
        <taxon>Mycolicibacterium</taxon>
    </lineage>
</organism>
<evidence type="ECO:0000256" key="1">
    <source>
        <dbReference type="SAM" id="SignalP"/>
    </source>
</evidence>
<keyword evidence="1" id="KW-0732">Signal</keyword>
<dbReference type="PATRIC" id="fig|134601.6.peg.4755"/>
<name>A0A0K0XA70_MYCGD</name>
<reference evidence="2 3" key="1">
    <citation type="submission" date="2015-07" db="EMBL/GenBank/DDBJ databases">
        <title>Complete genome sequence of Mycobacterium goodii X7B, a facultative thermophilic biodesulfurizing bacterium.</title>
        <authorList>
            <person name="Yu B."/>
            <person name="Li F."/>
            <person name="Xu P."/>
        </authorList>
    </citation>
    <scope>NUCLEOTIDE SEQUENCE [LARGE SCALE GENOMIC DNA]</scope>
    <source>
        <strain evidence="2 3">X7B</strain>
    </source>
</reference>
<dbReference type="AlphaFoldDB" id="A0A0K0XA70"/>
<dbReference type="EMBL" id="CP012150">
    <property type="protein sequence ID" value="AKS34293.1"/>
    <property type="molecule type" value="Genomic_DNA"/>
</dbReference>
<feature type="signal peptide" evidence="1">
    <location>
        <begin position="1"/>
        <end position="21"/>
    </location>
</feature>
<evidence type="ECO:0000313" key="2">
    <source>
        <dbReference type="EMBL" id="AKS34293.1"/>
    </source>
</evidence>
<protein>
    <recommendedName>
        <fullName evidence="4">Lipoprotein</fullName>
    </recommendedName>
</protein>
<feature type="chain" id="PRO_5039684667" description="Lipoprotein" evidence="1">
    <location>
        <begin position="22"/>
        <end position="169"/>
    </location>
</feature>
<dbReference type="Proteomes" id="UP000062255">
    <property type="component" value="Chromosome"/>
</dbReference>
<proteinExistence type="predicted"/>
<evidence type="ECO:0008006" key="4">
    <source>
        <dbReference type="Google" id="ProtNLM"/>
    </source>
</evidence>
<dbReference type="KEGG" id="mgo:AFA91_23035"/>
<evidence type="ECO:0000313" key="3">
    <source>
        <dbReference type="Proteomes" id="UP000062255"/>
    </source>
</evidence>
<gene>
    <name evidence="2" type="ORF">AFA91_23035</name>
</gene>
<dbReference type="STRING" id="134601.AFA91_23035"/>
<dbReference type="PROSITE" id="PS51257">
    <property type="entry name" value="PROKAR_LIPOPROTEIN"/>
    <property type="match status" value="1"/>
</dbReference>
<sequence>MKFSRLTVLIVVVIAATACGAHGGAAPTTATPQPATGDAATAADPADYTALSGGVYFLTPSRNIACGLAPGNTGCQVFHSTAIPPGADCDHRTMPRDELAKGYYVDDRGGITPSCFNQGNYNVSADQKVLPYGRSLAAGGTLCVSRADGVTCTRGEHGFFVSAQGFRQW</sequence>